<dbReference type="InterPro" id="IPR029044">
    <property type="entry name" value="Nucleotide-diphossugar_trans"/>
</dbReference>
<dbReference type="SUPFAM" id="SSF53448">
    <property type="entry name" value="Nucleotide-diphospho-sugar transferases"/>
    <property type="match status" value="1"/>
</dbReference>
<dbReference type="InterPro" id="IPR005076">
    <property type="entry name" value="Glyco_trans_6"/>
</dbReference>
<accession>A0A091DTV5</accession>
<dbReference type="GO" id="GO:0016758">
    <property type="term" value="F:hexosyltransferase activity"/>
    <property type="evidence" value="ECO:0007669"/>
    <property type="project" value="InterPro"/>
</dbReference>
<reference evidence="8 9" key="1">
    <citation type="submission" date="2013-11" db="EMBL/GenBank/DDBJ databases">
        <title>The Damaraland mole rat (Fukomys damarensis) genome and evolution of African mole rats.</title>
        <authorList>
            <person name="Gladyshev V.N."/>
            <person name="Fang X."/>
        </authorList>
    </citation>
    <scope>NUCLEOTIDE SEQUENCE [LARGE SCALE GENOMIC DNA]</scope>
    <source>
        <tissue evidence="8">Liver</tissue>
    </source>
</reference>
<organism evidence="8 9">
    <name type="scientific">Fukomys damarensis</name>
    <name type="common">Damaraland mole rat</name>
    <name type="synonym">Cryptomys damarensis</name>
    <dbReference type="NCBI Taxonomy" id="885580"/>
    <lineage>
        <taxon>Eukaryota</taxon>
        <taxon>Metazoa</taxon>
        <taxon>Chordata</taxon>
        <taxon>Craniata</taxon>
        <taxon>Vertebrata</taxon>
        <taxon>Euteleostomi</taxon>
        <taxon>Mammalia</taxon>
        <taxon>Eutheria</taxon>
        <taxon>Euarchontoglires</taxon>
        <taxon>Glires</taxon>
        <taxon>Rodentia</taxon>
        <taxon>Hystricomorpha</taxon>
        <taxon>Bathyergidae</taxon>
        <taxon>Fukomys</taxon>
    </lineage>
</organism>
<protein>
    <submittedName>
        <fullName evidence="8">N-acetyllactosaminide alpha-1,3-galactosyltransferase</fullName>
    </submittedName>
</protein>
<feature type="compositionally biased region" description="Polar residues" evidence="7">
    <location>
        <begin position="1"/>
        <end position="26"/>
    </location>
</feature>
<dbReference type="GO" id="GO:0005975">
    <property type="term" value="P:carbohydrate metabolic process"/>
    <property type="evidence" value="ECO:0007669"/>
    <property type="project" value="InterPro"/>
</dbReference>
<name>A0A091DTV5_FUKDA</name>
<evidence type="ECO:0000256" key="1">
    <source>
        <dbReference type="ARBA" id="ARBA00001936"/>
    </source>
</evidence>
<gene>
    <name evidence="8" type="ORF">H920_04039</name>
</gene>
<dbReference type="Gene3D" id="3.90.550.10">
    <property type="entry name" value="Spore Coat Polysaccharide Biosynthesis Protein SpsA, Chain A"/>
    <property type="match status" value="1"/>
</dbReference>
<evidence type="ECO:0000256" key="5">
    <source>
        <dbReference type="ARBA" id="ARBA00022679"/>
    </source>
</evidence>
<evidence type="ECO:0000313" key="9">
    <source>
        <dbReference type="Proteomes" id="UP000028990"/>
    </source>
</evidence>
<keyword evidence="9" id="KW-1185">Reference proteome</keyword>
<comment type="similarity">
    <text evidence="3">Belongs to the glycosyltransferase 6 family.</text>
</comment>
<sequence>MMSPEGSFSWTYPSENPEVGNNSSQKGWRIPSWFEDGTHNYEEEVNIEGTKEQLQLSHWLDPTKYLEVVTVTGWQVPVVWDDTYSTAVPGSYYAQRKITGHLTAIQKQHHLSKGPGFTSPPNSVEETAASTSPNPRAKSAPVCLHSQQQAEGLKA</sequence>
<dbReference type="EMBL" id="KN121936">
    <property type="protein sequence ID" value="KFO34532.1"/>
    <property type="molecule type" value="Genomic_DNA"/>
</dbReference>
<evidence type="ECO:0000256" key="3">
    <source>
        <dbReference type="ARBA" id="ARBA00010413"/>
    </source>
</evidence>
<keyword evidence="5 8" id="KW-0808">Transferase</keyword>
<dbReference type="Pfam" id="PF03414">
    <property type="entry name" value="Glyco_transf_6"/>
    <property type="match status" value="1"/>
</dbReference>
<evidence type="ECO:0000256" key="4">
    <source>
        <dbReference type="ARBA" id="ARBA00022676"/>
    </source>
</evidence>
<keyword evidence="6" id="KW-0735">Signal-anchor</keyword>
<comment type="cofactor">
    <cofactor evidence="1">
        <name>Mn(2+)</name>
        <dbReference type="ChEBI" id="CHEBI:29035"/>
    </cofactor>
</comment>
<feature type="region of interest" description="Disordered" evidence="7">
    <location>
        <begin position="1"/>
        <end position="28"/>
    </location>
</feature>
<evidence type="ECO:0000256" key="2">
    <source>
        <dbReference type="ARBA" id="ARBA00004606"/>
    </source>
</evidence>
<evidence type="ECO:0000313" key="8">
    <source>
        <dbReference type="EMBL" id="KFO34532.1"/>
    </source>
</evidence>
<keyword evidence="4 8" id="KW-0328">Glycosyltransferase</keyword>
<dbReference type="AlphaFoldDB" id="A0A091DTV5"/>
<proteinExistence type="inferred from homology"/>
<feature type="region of interest" description="Disordered" evidence="7">
    <location>
        <begin position="107"/>
        <end position="155"/>
    </location>
</feature>
<feature type="compositionally biased region" description="Polar residues" evidence="7">
    <location>
        <begin position="145"/>
        <end position="155"/>
    </location>
</feature>
<evidence type="ECO:0000256" key="7">
    <source>
        <dbReference type="SAM" id="MobiDB-lite"/>
    </source>
</evidence>
<keyword evidence="6" id="KW-0812">Transmembrane</keyword>
<dbReference type="Proteomes" id="UP000028990">
    <property type="component" value="Unassembled WGS sequence"/>
</dbReference>
<feature type="compositionally biased region" description="Polar residues" evidence="7">
    <location>
        <begin position="119"/>
        <end position="134"/>
    </location>
</feature>
<dbReference type="GO" id="GO:0016020">
    <property type="term" value="C:membrane"/>
    <property type="evidence" value="ECO:0007669"/>
    <property type="project" value="UniProtKB-SubCell"/>
</dbReference>
<evidence type="ECO:0000256" key="6">
    <source>
        <dbReference type="ARBA" id="ARBA00022968"/>
    </source>
</evidence>
<comment type="subcellular location">
    <subcellularLocation>
        <location evidence="2">Membrane</location>
        <topology evidence="2">Single-pass type II membrane protein</topology>
    </subcellularLocation>
</comment>